<protein>
    <recommendedName>
        <fullName evidence="3">DUF1150 domain-containing protein</fullName>
    </recommendedName>
</protein>
<evidence type="ECO:0008006" key="3">
    <source>
        <dbReference type="Google" id="ProtNLM"/>
    </source>
</evidence>
<dbReference type="EMBL" id="JACIEN010000002">
    <property type="protein sequence ID" value="MBB4017132.1"/>
    <property type="molecule type" value="Genomic_DNA"/>
</dbReference>
<gene>
    <name evidence="1" type="ORF">GGR16_002161</name>
</gene>
<name>A0A840BZI5_9HYPH</name>
<dbReference type="AlphaFoldDB" id="A0A840BZI5"/>
<sequence length="89" mass="9543">MNDNDAFEFHGDVHDVAALAEAGGGKVAYVRPIRSEQVRELFPQAPDIQPGLDLFALLAADGTPILLTDSKDAAIANAWENDLETVSVH</sequence>
<dbReference type="InterPro" id="IPR009531">
    <property type="entry name" value="DUF1150"/>
</dbReference>
<keyword evidence="2" id="KW-1185">Reference proteome</keyword>
<organism evidence="1 2">
    <name type="scientific">Chelatococcus caeni</name>
    <dbReference type="NCBI Taxonomy" id="1348468"/>
    <lineage>
        <taxon>Bacteria</taxon>
        <taxon>Pseudomonadati</taxon>
        <taxon>Pseudomonadota</taxon>
        <taxon>Alphaproteobacteria</taxon>
        <taxon>Hyphomicrobiales</taxon>
        <taxon>Chelatococcaceae</taxon>
        <taxon>Chelatococcus</taxon>
    </lineage>
</organism>
<reference evidence="1 2" key="1">
    <citation type="submission" date="2020-08" db="EMBL/GenBank/DDBJ databases">
        <title>Genomic Encyclopedia of Type Strains, Phase IV (KMG-IV): sequencing the most valuable type-strain genomes for metagenomic binning, comparative biology and taxonomic classification.</title>
        <authorList>
            <person name="Goeker M."/>
        </authorList>
    </citation>
    <scope>NUCLEOTIDE SEQUENCE [LARGE SCALE GENOMIC DNA]</scope>
    <source>
        <strain evidence="1 2">DSM 103737</strain>
    </source>
</reference>
<accession>A0A840BZI5</accession>
<comment type="caution">
    <text evidence="1">The sequence shown here is derived from an EMBL/GenBank/DDBJ whole genome shotgun (WGS) entry which is preliminary data.</text>
</comment>
<dbReference type="Proteomes" id="UP000577362">
    <property type="component" value="Unassembled WGS sequence"/>
</dbReference>
<evidence type="ECO:0000313" key="1">
    <source>
        <dbReference type="EMBL" id="MBB4017132.1"/>
    </source>
</evidence>
<evidence type="ECO:0000313" key="2">
    <source>
        <dbReference type="Proteomes" id="UP000577362"/>
    </source>
</evidence>
<dbReference type="RefSeq" id="WP_019403883.1">
    <property type="nucleotide sequence ID" value="NZ_JACIEN010000002.1"/>
</dbReference>
<dbReference type="Pfam" id="PF06620">
    <property type="entry name" value="DUF1150"/>
    <property type="match status" value="1"/>
</dbReference>
<proteinExistence type="predicted"/>